<feature type="region of interest" description="Disordered" evidence="7">
    <location>
        <begin position="1"/>
        <end position="20"/>
    </location>
</feature>
<evidence type="ECO:0000256" key="6">
    <source>
        <dbReference type="ARBA" id="ARBA00023136"/>
    </source>
</evidence>
<dbReference type="Gene3D" id="1.20.1250.20">
    <property type="entry name" value="MFS general substrate transporter like domains"/>
    <property type="match status" value="2"/>
</dbReference>
<feature type="transmembrane region" description="Helical" evidence="8">
    <location>
        <begin position="104"/>
        <end position="123"/>
    </location>
</feature>
<dbReference type="GO" id="GO:0005886">
    <property type="term" value="C:plasma membrane"/>
    <property type="evidence" value="ECO:0007669"/>
    <property type="project" value="UniProtKB-SubCell"/>
</dbReference>
<accession>A0A6L6QMV0</accession>
<feature type="transmembrane region" description="Helical" evidence="8">
    <location>
        <begin position="325"/>
        <end position="343"/>
    </location>
</feature>
<evidence type="ECO:0000256" key="2">
    <source>
        <dbReference type="ARBA" id="ARBA00022448"/>
    </source>
</evidence>
<evidence type="ECO:0000256" key="4">
    <source>
        <dbReference type="ARBA" id="ARBA00022692"/>
    </source>
</evidence>
<feature type="transmembrane region" description="Helical" evidence="8">
    <location>
        <begin position="68"/>
        <end position="92"/>
    </location>
</feature>
<dbReference type="InterPro" id="IPR036259">
    <property type="entry name" value="MFS_trans_sf"/>
</dbReference>
<reference evidence="10 11" key="1">
    <citation type="submission" date="2019-11" db="EMBL/GenBank/DDBJ databases">
        <title>Type strains purchased from KCTC, JCM and DSMZ.</title>
        <authorList>
            <person name="Lu H."/>
        </authorList>
    </citation>
    <scope>NUCLEOTIDE SEQUENCE [LARGE SCALE GENOMIC DNA]</scope>
    <source>
        <strain evidence="10 11">JCM 31587</strain>
    </source>
</reference>
<dbReference type="PROSITE" id="PS50850">
    <property type="entry name" value="MFS"/>
    <property type="match status" value="1"/>
</dbReference>
<dbReference type="SUPFAM" id="SSF103473">
    <property type="entry name" value="MFS general substrate transporter"/>
    <property type="match status" value="1"/>
</dbReference>
<keyword evidence="6 8" id="KW-0472">Membrane</keyword>
<dbReference type="PANTHER" id="PTHR43045">
    <property type="entry name" value="SHIKIMATE TRANSPORTER"/>
    <property type="match status" value="1"/>
</dbReference>
<evidence type="ECO:0000313" key="11">
    <source>
        <dbReference type="Proteomes" id="UP000472320"/>
    </source>
</evidence>
<dbReference type="AlphaFoldDB" id="A0A6L6QMV0"/>
<evidence type="ECO:0000256" key="1">
    <source>
        <dbReference type="ARBA" id="ARBA00004651"/>
    </source>
</evidence>
<dbReference type="EMBL" id="WNKX01000019">
    <property type="protein sequence ID" value="MTW13207.1"/>
    <property type="molecule type" value="Genomic_DNA"/>
</dbReference>
<keyword evidence="2" id="KW-0813">Transport</keyword>
<feature type="transmembrane region" description="Helical" evidence="8">
    <location>
        <begin position="292"/>
        <end position="313"/>
    </location>
</feature>
<dbReference type="PANTHER" id="PTHR43045:SF2">
    <property type="entry name" value="INNER MEMBRANE METABOLITE TRANSPORT PROTEIN YHJE"/>
    <property type="match status" value="1"/>
</dbReference>
<evidence type="ECO:0000256" key="7">
    <source>
        <dbReference type="SAM" id="MobiDB-lite"/>
    </source>
</evidence>
<feature type="transmembrane region" description="Helical" evidence="8">
    <location>
        <begin position="43"/>
        <end position="62"/>
    </location>
</feature>
<dbReference type="RefSeq" id="WP_155456124.1">
    <property type="nucleotide sequence ID" value="NZ_WNKX01000019.1"/>
</dbReference>
<comment type="subcellular location">
    <subcellularLocation>
        <location evidence="1">Cell membrane</location>
        <topology evidence="1">Multi-pass membrane protein</topology>
    </subcellularLocation>
</comment>
<feature type="transmembrane region" description="Helical" evidence="8">
    <location>
        <begin position="381"/>
        <end position="404"/>
    </location>
</feature>
<dbReference type="Proteomes" id="UP000472320">
    <property type="component" value="Unassembled WGS sequence"/>
</dbReference>
<dbReference type="PROSITE" id="PS00216">
    <property type="entry name" value="SUGAR_TRANSPORT_1"/>
    <property type="match status" value="1"/>
</dbReference>
<gene>
    <name evidence="10" type="ORF">GM658_21610</name>
</gene>
<feature type="transmembrane region" description="Helical" evidence="8">
    <location>
        <begin position="169"/>
        <end position="193"/>
    </location>
</feature>
<dbReference type="InterPro" id="IPR005829">
    <property type="entry name" value="Sugar_transporter_CS"/>
</dbReference>
<feature type="transmembrane region" description="Helical" evidence="8">
    <location>
        <begin position="255"/>
        <end position="280"/>
    </location>
</feature>
<dbReference type="Pfam" id="PF07690">
    <property type="entry name" value="MFS_1"/>
    <property type="match status" value="1"/>
</dbReference>
<dbReference type="InterPro" id="IPR020846">
    <property type="entry name" value="MFS_dom"/>
</dbReference>
<evidence type="ECO:0000313" key="10">
    <source>
        <dbReference type="EMBL" id="MTW13207.1"/>
    </source>
</evidence>
<keyword evidence="11" id="KW-1185">Reference proteome</keyword>
<feature type="transmembrane region" description="Helical" evidence="8">
    <location>
        <begin position="410"/>
        <end position="430"/>
    </location>
</feature>
<sequence>MQSLTADAHGIPMRPTDSSHERIAPGEIAVGVVIGRASEYFDFFTYAIASVLVFPSVFFPFASKLDGMLYSFVIFSFAFLARPLGTATFMAIQSRFGRETKLTLALFMLGASTAGMAFLPTYAQGGLGALAMLAMLRFGQGIALGGSWDGLPSLLALNAPKEKRGWYAMLGQLGAPTGFIIAAGLFSILLSSLASEDFLDWGWRYPFYVAFAINVVALFARLRLVSTNEYARLLEERELQPTDVGELFKSQGRNVVIGALAALASYALFHLVTVFPLSWITLYSERSVSEFLVIQIVGAFLAAGCIVASGWIADRIGRRKTLGSLAVMIGVFSGFVPLLMQGGDVGQTVFIIIGFALLGLSYGQAAGAVTANFESRFRYSGAALTSDLAWLVGAAFAPLVALGLSAHFGLAYVSLYLLSGAAGSLAALSLNRALEIKD</sequence>
<feature type="transmembrane region" description="Helical" evidence="8">
    <location>
        <begin position="205"/>
        <end position="224"/>
    </location>
</feature>
<name>A0A6L6QMV0_9BURK</name>
<evidence type="ECO:0000259" key="9">
    <source>
        <dbReference type="PROSITE" id="PS50850"/>
    </source>
</evidence>
<proteinExistence type="predicted"/>
<evidence type="ECO:0000256" key="3">
    <source>
        <dbReference type="ARBA" id="ARBA00022475"/>
    </source>
</evidence>
<organism evidence="10 11">
    <name type="scientific">Massilia eburnea</name>
    <dbReference type="NCBI Taxonomy" id="1776165"/>
    <lineage>
        <taxon>Bacteria</taxon>
        <taxon>Pseudomonadati</taxon>
        <taxon>Pseudomonadota</taxon>
        <taxon>Betaproteobacteria</taxon>
        <taxon>Burkholderiales</taxon>
        <taxon>Oxalobacteraceae</taxon>
        <taxon>Telluria group</taxon>
        <taxon>Massilia</taxon>
    </lineage>
</organism>
<evidence type="ECO:0000256" key="5">
    <source>
        <dbReference type="ARBA" id="ARBA00022989"/>
    </source>
</evidence>
<feature type="transmembrane region" description="Helical" evidence="8">
    <location>
        <begin position="349"/>
        <end position="369"/>
    </location>
</feature>
<comment type="caution">
    <text evidence="10">The sequence shown here is derived from an EMBL/GenBank/DDBJ whole genome shotgun (WGS) entry which is preliminary data.</text>
</comment>
<dbReference type="InterPro" id="IPR011701">
    <property type="entry name" value="MFS"/>
</dbReference>
<dbReference type="OrthoDB" id="6766492at2"/>
<protein>
    <submittedName>
        <fullName evidence="10">MFS transporter</fullName>
    </submittedName>
</protein>
<feature type="domain" description="Major facilitator superfamily (MFS) profile" evidence="9">
    <location>
        <begin position="28"/>
        <end position="438"/>
    </location>
</feature>
<keyword evidence="3" id="KW-1003">Cell membrane</keyword>
<evidence type="ECO:0000256" key="8">
    <source>
        <dbReference type="SAM" id="Phobius"/>
    </source>
</evidence>
<keyword evidence="4 8" id="KW-0812">Transmembrane</keyword>
<keyword evidence="5 8" id="KW-1133">Transmembrane helix</keyword>
<dbReference type="GO" id="GO:0022857">
    <property type="term" value="F:transmembrane transporter activity"/>
    <property type="evidence" value="ECO:0007669"/>
    <property type="project" value="InterPro"/>
</dbReference>